<dbReference type="Proteomes" id="UP000680279">
    <property type="component" value="Unassembled WGS sequence"/>
</dbReference>
<name>A0ABQ4K5I5_9BACI</name>
<sequence>MLPKLARFFKSEVSGRWIFQVLERDLKKLAKKLIDMTVKYLEELIIIGRWIR</sequence>
<dbReference type="RefSeq" id="WP_018706001.1">
    <property type="nucleotide sequence ID" value="NZ_BOQT01000006.1"/>
</dbReference>
<comment type="caution">
    <text evidence="1">The sequence shown here is derived from an EMBL/GenBank/DDBJ whole genome shotgun (WGS) entry which is preliminary data.</text>
</comment>
<gene>
    <name evidence="1" type="ORF">J1TS3_21310</name>
</gene>
<evidence type="ECO:0000313" key="2">
    <source>
        <dbReference type="Proteomes" id="UP000680279"/>
    </source>
</evidence>
<evidence type="ECO:0000313" key="1">
    <source>
        <dbReference type="EMBL" id="GIN20997.1"/>
    </source>
</evidence>
<accession>A0ABQ4K5I5</accession>
<organism evidence="1 2">
    <name type="scientific">Siminovitchia fordii</name>
    <dbReference type="NCBI Taxonomy" id="254759"/>
    <lineage>
        <taxon>Bacteria</taxon>
        <taxon>Bacillati</taxon>
        <taxon>Bacillota</taxon>
        <taxon>Bacilli</taxon>
        <taxon>Bacillales</taxon>
        <taxon>Bacillaceae</taxon>
        <taxon>Siminovitchia</taxon>
    </lineage>
</organism>
<reference evidence="1 2" key="1">
    <citation type="submission" date="2021-03" db="EMBL/GenBank/DDBJ databases">
        <title>Antimicrobial resistance genes in bacteria isolated from Japanese honey, and their potential for conferring macrolide and lincosamide resistance in the American foulbrood pathogen Paenibacillus larvae.</title>
        <authorList>
            <person name="Okamoto M."/>
            <person name="Kumagai M."/>
            <person name="Kanamori H."/>
            <person name="Takamatsu D."/>
        </authorList>
    </citation>
    <scope>NUCLEOTIDE SEQUENCE [LARGE SCALE GENOMIC DNA]</scope>
    <source>
        <strain evidence="1 2">J1TS3</strain>
    </source>
</reference>
<keyword evidence="2" id="KW-1185">Reference proteome</keyword>
<dbReference type="EMBL" id="BOQT01000006">
    <property type="protein sequence ID" value="GIN20997.1"/>
    <property type="molecule type" value="Genomic_DNA"/>
</dbReference>
<protein>
    <submittedName>
        <fullName evidence="1">Uncharacterized protein</fullName>
    </submittedName>
</protein>
<proteinExistence type="predicted"/>